<dbReference type="EMBL" id="LR215048">
    <property type="protein sequence ID" value="VEU80436.1"/>
    <property type="molecule type" value="Genomic_DNA"/>
</dbReference>
<dbReference type="RefSeq" id="WP_026390518.1">
    <property type="nucleotide sequence ID" value="NZ_LR215048.1"/>
</dbReference>
<organism evidence="1 2">
    <name type="scientific">Haploplasma axanthum</name>
    <name type="common">Acholeplasma axanthum</name>
    <dbReference type="NCBI Taxonomy" id="29552"/>
    <lineage>
        <taxon>Bacteria</taxon>
        <taxon>Bacillati</taxon>
        <taxon>Mycoplasmatota</taxon>
        <taxon>Mollicutes</taxon>
        <taxon>Acholeplasmatales</taxon>
        <taxon>Acholeplasmataceae</taxon>
        <taxon>Haploplasma</taxon>
    </lineage>
</organism>
<dbReference type="STRING" id="1278311.GCA_000428705_00970"/>
<dbReference type="PIRSF" id="PIRSF022704">
    <property type="entry name" value="UCP022704"/>
    <property type="match status" value="1"/>
</dbReference>
<dbReference type="KEGG" id="aaxa:NCTC10138_00806"/>
<accession>A0A449BDB7</accession>
<dbReference type="Gene3D" id="2.60.120.200">
    <property type="match status" value="1"/>
</dbReference>
<sequence length="198" mass="23156">MFKFDFDDIKWLNKPLEIEKINDNSIRIKTTPGTDLWQKTYYGFMRDNAHILYVSTSEKFFTFNVKVEFNSSELFDQTGVVIYQDSNNWFKSGIEYHNNAEAWLGSVVTNNGYSDWATTNIGAFIKSMWYRLSRRENDFLLENSYDGINYQQMRIFHLFKADDAINIGLIACSPTNGSFDATFSNIKVTNCIWKLENE</sequence>
<gene>
    <name evidence="1" type="ORF">NCTC10138_00806</name>
</gene>
<dbReference type="InterPro" id="IPR015987">
    <property type="entry name" value="UCP022704"/>
</dbReference>
<dbReference type="Pfam" id="PF07081">
    <property type="entry name" value="DUF1349"/>
    <property type="match status" value="1"/>
</dbReference>
<dbReference type="InterPro" id="IPR013320">
    <property type="entry name" value="ConA-like_dom_sf"/>
</dbReference>
<reference evidence="1 2" key="1">
    <citation type="submission" date="2019-01" db="EMBL/GenBank/DDBJ databases">
        <authorList>
            <consortium name="Pathogen Informatics"/>
        </authorList>
    </citation>
    <scope>NUCLEOTIDE SEQUENCE [LARGE SCALE GENOMIC DNA]</scope>
    <source>
        <strain evidence="1 2">NCTC10138</strain>
    </source>
</reference>
<dbReference type="AlphaFoldDB" id="A0A449BDB7"/>
<dbReference type="InterPro" id="IPR009784">
    <property type="entry name" value="DUF1349"/>
</dbReference>
<keyword evidence="2" id="KW-1185">Reference proteome</keyword>
<dbReference type="SUPFAM" id="SSF49899">
    <property type="entry name" value="Concanavalin A-like lectins/glucanases"/>
    <property type="match status" value="1"/>
</dbReference>
<evidence type="ECO:0000313" key="2">
    <source>
        <dbReference type="Proteomes" id="UP000289841"/>
    </source>
</evidence>
<name>A0A449BDB7_HAPAX</name>
<proteinExistence type="predicted"/>
<dbReference type="OrthoDB" id="9814707at2"/>
<dbReference type="PANTHER" id="PTHR35332">
    <property type="entry name" value="REGULATION OF ENOLASE PROTEIN 1"/>
    <property type="match status" value="1"/>
</dbReference>
<protein>
    <submittedName>
        <fullName evidence="1">Uncharacterized conserved protein</fullName>
    </submittedName>
</protein>
<evidence type="ECO:0000313" key="1">
    <source>
        <dbReference type="EMBL" id="VEU80436.1"/>
    </source>
</evidence>
<dbReference type="PANTHER" id="PTHR35332:SF2">
    <property type="entry name" value="REGULATION OF ENOLASE PROTEIN 1"/>
    <property type="match status" value="1"/>
</dbReference>
<dbReference type="Proteomes" id="UP000289841">
    <property type="component" value="Chromosome"/>
</dbReference>